<dbReference type="InterPro" id="IPR006680">
    <property type="entry name" value="Amidohydro-rel"/>
</dbReference>
<dbReference type="AlphaFoldDB" id="A0A240UK58"/>
<proteinExistence type="inferred from homology"/>
<dbReference type="PANTHER" id="PTHR43569:SF1">
    <property type="entry name" value="BLL3371 PROTEIN"/>
    <property type="match status" value="1"/>
</dbReference>
<dbReference type="Gene3D" id="3.20.20.140">
    <property type="entry name" value="Metal-dependent hydrolases"/>
    <property type="match status" value="1"/>
</dbReference>
<dbReference type="GO" id="GO:0016787">
    <property type="term" value="F:hydrolase activity"/>
    <property type="evidence" value="ECO:0007669"/>
    <property type="project" value="UniProtKB-KW"/>
</dbReference>
<keyword evidence="3" id="KW-1185">Reference proteome</keyword>
<evidence type="ECO:0000313" key="2">
    <source>
        <dbReference type="EMBL" id="ART61884.1"/>
    </source>
</evidence>
<dbReference type="PANTHER" id="PTHR43569">
    <property type="entry name" value="AMIDOHYDROLASE"/>
    <property type="match status" value="1"/>
</dbReference>
<dbReference type="RefSeq" id="WP_086899149.1">
    <property type="nucleotide sequence ID" value="NZ_CP021358.1"/>
</dbReference>
<dbReference type="SUPFAM" id="SSF51556">
    <property type="entry name" value="Metallo-dependent hydrolases"/>
    <property type="match status" value="1"/>
</dbReference>
<keyword evidence="2" id="KW-0378">Hydrolase</keyword>
<accession>A0A240UK58</accession>
<comment type="similarity">
    <text evidence="1">Belongs to the metallo-dependent hydrolases superfamily.</text>
</comment>
<dbReference type="OrthoDB" id="9787654at2"/>
<dbReference type="Pfam" id="PF04909">
    <property type="entry name" value="Amidohydro_2"/>
    <property type="match status" value="1"/>
</dbReference>
<name>A0A240UK58_9GAMM</name>
<evidence type="ECO:0000313" key="3">
    <source>
        <dbReference type="Proteomes" id="UP000194457"/>
    </source>
</evidence>
<organism evidence="2 3">
    <name type="scientific">Kushneria marisflavi</name>
    <dbReference type="NCBI Taxonomy" id="157779"/>
    <lineage>
        <taxon>Bacteria</taxon>
        <taxon>Pseudomonadati</taxon>
        <taxon>Pseudomonadota</taxon>
        <taxon>Gammaproteobacteria</taxon>
        <taxon>Oceanospirillales</taxon>
        <taxon>Halomonadaceae</taxon>
        <taxon>Kushneria</taxon>
    </lineage>
</organism>
<evidence type="ECO:0000256" key="1">
    <source>
        <dbReference type="ARBA" id="ARBA00038310"/>
    </source>
</evidence>
<reference evidence="2 3" key="1">
    <citation type="submission" date="2017-05" db="EMBL/GenBank/DDBJ databases">
        <authorList>
            <person name="Song R."/>
            <person name="Chenine A.L."/>
            <person name="Ruprecht R.M."/>
        </authorList>
    </citation>
    <scope>NUCLEOTIDE SEQUENCE [LARGE SCALE GENOMIC DNA]</scope>
    <source>
        <strain evidence="2">SW32</strain>
    </source>
</reference>
<dbReference type="Proteomes" id="UP000194457">
    <property type="component" value="Chromosome"/>
</dbReference>
<protein>
    <submittedName>
        <fullName evidence="2">Amidohydrolase</fullName>
    </submittedName>
</protein>
<gene>
    <name evidence="2" type="ORF">B9H00_01400</name>
</gene>
<dbReference type="InterPro" id="IPR032466">
    <property type="entry name" value="Metal_Hydrolase"/>
</dbReference>
<sequence>MTPHASIREAWLALTDESVLDPAQPILDAHHHLWDREESRYRTEDFIADVSRGHDVRASIYVQCRTGYRRSGPESLYPLGEVETILEWSAQTPNHPVGIVAFADLMQGDAVRDTLDGLRELAPNHVCGIRNTTAYHPDPAVRSNPRPAPDGLLRSKEFHRGAAEVARAGLTLDVWAYQTQLHEVEALARLLPELTVVINHCGGPLGVGPFRERTPADFAAWRAGLEKLAALPNTHLKIGGFGLAVFGNDYHHQPAPPDSERLARDWAPWFGVCLEAFGPTRCMLESNFPVDKGMFSYVALWNAFKRLTQALSQNDRDQLFWKTAASTYRVAFNDAVTPHALT</sequence>
<dbReference type="EMBL" id="CP021358">
    <property type="protein sequence ID" value="ART61884.1"/>
    <property type="molecule type" value="Genomic_DNA"/>
</dbReference>
<dbReference type="KEGG" id="kma:B9H00_01400"/>
<dbReference type="InterPro" id="IPR052350">
    <property type="entry name" value="Metallo-dep_Lactonases"/>
</dbReference>